<dbReference type="Proteomes" id="UP000028681">
    <property type="component" value="Chromosome"/>
</dbReference>
<proteinExistence type="predicted"/>
<dbReference type="KEGG" id="ete:ETEE_2771"/>
<evidence type="ECO:0000313" key="2">
    <source>
        <dbReference type="Proteomes" id="UP000028681"/>
    </source>
</evidence>
<dbReference type="AlphaFoldDB" id="A0A076LUF2"/>
<protein>
    <submittedName>
        <fullName evidence="1">Uncharacterized protein</fullName>
    </submittedName>
</protein>
<dbReference type="HOGENOM" id="CLU_3327377_0_0_6"/>
<sequence length="38" mass="4693">MNYNNKFRSLGFFYSRYYFQVTYFYLSIISGQYPKASQ</sequence>
<evidence type="ECO:0000313" key="1">
    <source>
        <dbReference type="EMBL" id="AIJ09204.1"/>
    </source>
</evidence>
<dbReference type="EMBL" id="CP006664">
    <property type="protein sequence ID" value="AIJ09204.1"/>
    <property type="molecule type" value="Genomic_DNA"/>
</dbReference>
<name>A0A076LUF2_9GAMM</name>
<organism evidence="1 2">
    <name type="scientific">Edwardsiella anguillarum ET080813</name>
    <dbReference type="NCBI Taxonomy" id="667120"/>
    <lineage>
        <taxon>Bacteria</taxon>
        <taxon>Pseudomonadati</taxon>
        <taxon>Pseudomonadota</taxon>
        <taxon>Gammaproteobacteria</taxon>
        <taxon>Enterobacterales</taxon>
        <taxon>Hafniaceae</taxon>
        <taxon>Edwardsiella</taxon>
    </lineage>
</organism>
<reference evidence="1 2" key="1">
    <citation type="journal article" date="2012" name="PLoS ONE">
        <title>Edwardsiella comparative phylogenomics reveal the new intra/inter-species taxonomic relationships, virulence evolution and niche adaptation mechanisms.</title>
        <authorList>
            <person name="Yang M."/>
            <person name="Lv Y."/>
            <person name="Xiao J."/>
            <person name="Wu H."/>
            <person name="Zheng H."/>
            <person name="Liu Q."/>
            <person name="Zhang Y."/>
            <person name="Wang Q."/>
        </authorList>
    </citation>
    <scope>NUCLEOTIDE SEQUENCE [LARGE SCALE GENOMIC DNA]</scope>
    <source>
        <strain evidence="2">080813</strain>
    </source>
</reference>
<gene>
    <name evidence="1" type="ORF">ETEE_2771</name>
</gene>
<accession>A0A076LUF2</accession>